<sequence length="75" mass="8231">FSIQISFFAKTFSLSSTTCVQPSSPVSHNPFTSLLVMKDEDIMDNLIKILEVEFGFGVGLFGVKEDEDGVERIAA</sequence>
<gene>
    <name evidence="1" type="ORF">DCAF_LOCUS13012</name>
</gene>
<proteinExistence type="predicted"/>
<feature type="non-terminal residue" evidence="1">
    <location>
        <position position="1"/>
    </location>
</feature>
<organism evidence="1 2">
    <name type="scientific">Dovyalis caffra</name>
    <dbReference type="NCBI Taxonomy" id="77055"/>
    <lineage>
        <taxon>Eukaryota</taxon>
        <taxon>Viridiplantae</taxon>
        <taxon>Streptophyta</taxon>
        <taxon>Embryophyta</taxon>
        <taxon>Tracheophyta</taxon>
        <taxon>Spermatophyta</taxon>
        <taxon>Magnoliopsida</taxon>
        <taxon>eudicotyledons</taxon>
        <taxon>Gunneridae</taxon>
        <taxon>Pentapetalae</taxon>
        <taxon>rosids</taxon>
        <taxon>fabids</taxon>
        <taxon>Malpighiales</taxon>
        <taxon>Salicaceae</taxon>
        <taxon>Flacourtieae</taxon>
        <taxon>Dovyalis</taxon>
    </lineage>
</organism>
<dbReference type="EMBL" id="CAWUPB010001108">
    <property type="protein sequence ID" value="CAK7337971.1"/>
    <property type="molecule type" value="Genomic_DNA"/>
</dbReference>
<evidence type="ECO:0000313" key="2">
    <source>
        <dbReference type="Proteomes" id="UP001314170"/>
    </source>
</evidence>
<dbReference type="AlphaFoldDB" id="A0AAV1RQB7"/>
<protein>
    <submittedName>
        <fullName evidence="1">Uncharacterized protein</fullName>
    </submittedName>
</protein>
<dbReference type="Proteomes" id="UP001314170">
    <property type="component" value="Unassembled WGS sequence"/>
</dbReference>
<name>A0AAV1RQB7_9ROSI</name>
<keyword evidence="2" id="KW-1185">Reference proteome</keyword>
<comment type="caution">
    <text evidence="1">The sequence shown here is derived from an EMBL/GenBank/DDBJ whole genome shotgun (WGS) entry which is preliminary data.</text>
</comment>
<evidence type="ECO:0000313" key="1">
    <source>
        <dbReference type="EMBL" id="CAK7337971.1"/>
    </source>
</evidence>
<reference evidence="1 2" key="1">
    <citation type="submission" date="2024-01" db="EMBL/GenBank/DDBJ databases">
        <authorList>
            <person name="Waweru B."/>
        </authorList>
    </citation>
    <scope>NUCLEOTIDE SEQUENCE [LARGE SCALE GENOMIC DNA]</scope>
</reference>
<accession>A0AAV1RQB7</accession>